<dbReference type="EMBL" id="CADEPM010000005">
    <property type="protein sequence ID" value="CAB3406402.1"/>
    <property type="molecule type" value="Genomic_DNA"/>
</dbReference>
<feature type="region of interest" description="Disordered" evidence="2">
    <location>
        <begin position="491"/>
        <end position="533"/>
    </location>
</feature>
<protein>
    <submittedName>
        <fullName evidence="3">Uncharacterized protein</fullName>
    </submittedName>
</protein>
<evidence type="ECO:0000313" key="4">
    <source>
        <dbReference type="Proteomes" id="UP000494206"/>
    </source>
</evidence>
<evidence type="ECO:0000256" key="2">
    <source>
        <dbReference type="SAM" id="MobiDB-lite"/>
    </source>
</evidence>
<sequence length="669" mass="78374">MASNPHQHQPSVGILRKDAIGKNYFNMENLLTRSLYKVLNNNPTVVRPQNADNVDKIRLPNFHTTVAIARPNNHRIGALPSTDMEMQLKLLAQEICSKVERRYEKKLEEAREKDRKDTERRLLAIKAEYDAKVKVQLSKVEREKNHALDQLAERERTLEHRLEMRISEKEHDVETRRRTIENRMAELMLNKENFEKVKEEWNRKLEAEMEEIRLEKEKLAMNAVQVSARQSSDIVHEHELRMWKKRTKDLENDANETRRKIAELMAENFRLLDENSSVEHIKTEIELTARNLNETRQELAAARLEIRRTADYDRLKAENEQLRKEIEELRIQNSQRIQAAVAEKCDEFEESEQKHRKMLNSAKSRIALLTEKCREFEMERDMLKQELKTMQKMVSRGGFLNSTTKSRTNNNYKRCRRQKSTVSESSTSSLSEGEMEILHIRQRIQNLDEIAKELDASVEHFSFSSNRKEPIDYDDSKVELYDDFCRALHQTSVDDESTTSPKTSSPQKPSTRRRASDEATRQEQPKHLKGIRLISPRIAPPMIEEKPMNVEERIEENKMTEFERRIQERNVEKQQQHQQKVETHVDEPQPASAPAPTPPPPPHSNTSASNQLFTGVDPVMAEYMQKIMQGRKKQEAAVVEAPPKEMEITMGDELQLDKPTDHVNDDEWW</sequence>
<reference evidence="3 4" key="1">
    <citation type="submission" date="2020-04" db="EMBL/GenBank/DDBJ databases">
        <authorList>
            <person name="Laetsch R D."/>
            <person name="Stevens L."/>
            <person name="Kumar S."/>
            <person name="Blaxter L. M."/>
        </authorList>
    </citation>
    <scope>NUCLEOTIDE SEQUENCE [LARGE SCALE GENOMIC DNA]</scope>
</reference>
<dbReference type="Proteomes" id="UP000494206">
    <property type="component" value="Unassembled WGS sequence"/>
</dbReference>
<feature type="compositionally biased region" description="Basic and acidic residues" evidence="2">
    <location>
        <begin position="514"/>
        <end position="526"/>
    </location>
</feature>
<feature type="coiled-coil region" evidence="1">
    <location>
        <begin position="96"/>
        <end position="393"/>
    </location>
</feature>
<feature type="compositionally biased region" description="Pro residues" evidence="2">
    <location>
        <begin position="591"/>
        <end position="603"/>
    </location>
</feature>
<feature type="compositionally biased region" description="Basic and acidic residues" evidence="2">
    <location>
        <begin position="569"/>
        <end position="587"/>
    </location>
</feature>
<proteinExistence type="predicted"/>
<name>A0A8S1F358_9PELO</name>
<keyword evidence="1" id="KW-0175">Coiled coil</keyword>
<feature type="compositionally biased region" description="Low complexity" evidence="2">
    <location>
        <begin position="420"/>
        <end position="430"/>
    </location>
</feature>
<feature type="compositionally biased region" description="Basic and acidic residues" evidence="2">
    <location>
        <begin position="655"/>
        <end position="669"/>
    </location>
</feature>
<feature type="region of interest" description="Disordered" evidence="2">
    <location>
        <begin position="399"/>
        <end position="430"/>
    </location>
</feature>
<comment type="caution">
    <text evidence="3">The sequence shown here is derived from an EMBL/GenBank/DDBJ whole genome shotgun (WGS) entry which is preliminary data.</text>
</comment>
<feature type="region of interest" description="Disordered" evidence="2">
    <location>
        <begin position="569"/>
        <end position="610"/>
    </location>
</feature>
<evidence type="ECO:0000313" key="3">
    <source>
        <dbReference type="EMBL" id="CAB3406402.1"/>
    </source>
</evidence>
<evidence type="ECO:0000256" key="1">
    <source>
        <dbReference type="SAM" id="Coils"/>
    </source>
</evidence>
<gene>
    <name evidence="3" type="ORF">CBOVIS_LOCUS8477</name>
</gene>
<feature type="region of interest" description="Disordered" evidence="2">
    <location>
        <begin position="648"/>
        <end position="669"/>
    </location>
</feature>
<organism evidence="3 4">
    <name type="scientific">Caenorhabditis bovis</name>
    <dbReference type="NCBI Taxonomy" id="2654633"/>
    <lineage>
        <taxon>Eukaryota</taxon>
        <taxon>Metazoa</taxon>
        <taxon>Ecdysozoa</taxon>
        <taxon>Nematoda</taxon>
        <taxon>Chromadorea</taxon>
        <taxon>Rhabditida</taxon>
        <taxon>Rhabditina</taxon>
        <taxon>Rhabditomorpha</taxon>
        <taxon>Rhabditoidea</taxon>
        <taxon>Rhabditidae</taxon>
        <taxon>Peloderinae</taxon>
        <taxon>Caenorhabditis</taxon>
    </lineage>
</organism>
<keyword evidence="4" id="KW-1185">Reference proteome</keyword>
<dbReference type="OrthoDB" id="5824032at2759"/>
<dbReference type="AlphaFoldDB" id="A0A8S1F358"/>
<feature type="compositionally biased region" description="Polar residues" evidence="2">
    <location>
        <begin position="400"/>
        <end position="412"/>
    </location>
</feature>
<accession>A0A8S1F358</accession>
<feature type="compositionally biased region" description="Low complexity" evidence="2">
    <location>
        <begin position="498"/>
        <end position="509"/>
    </location>
</feature>